<feature type="active site" evidence="17">
    <location>
        <position position="297"/>
    </location>
</feature>
<dbReference type="GO" id="GO:0008569">
    <property type="term" value="F:minus-end-directed microtubule motor activity"/>
    <property type="evidence" value="ECO:0007669"/>
    <property type="project" value="InterPro"/>
</dbReference>
<evidence type="ECO:0000256" key="1">
    <source>
        <dbReference type="ARBA" id="ARBA00004230"/>
    </source>
</evidence>
<evidence type="ECO:0000313" key="24">
    <source>
        <dbReference type="EMBL" id="GBG26414.1"/>
    </source>
</evidence>
<evidence type="ECO:0000313" key="25">
    <source>
        <dbReference type="Proteomes" id="UP000241890"/>
    </source>
</evidence>
<evidence type="ECO:0000256" key="15">
    <source>
        <dbReference type="ARBA" id="ARBA00023212"/>
    </source>
</evidence>
<dbReference type="Gene3D" id="3.20.180.20">
    <property type="entry name" value="Dynein heavy chain, N-terminal domain 2"/>
    <property type="match status" value="1"/>
</dbReference>
<dbReference type="Pfam" id="PF01532">
    <property type="entry name" value="Glyco_hydro_47"/>
    <property type="match status" value="1"/>
</dbReference>
<dbReference type="Gene3D" id="3.40.250.10">
    <property type="entry name" value="Rhodanese-like domain"/>
    <property type="match status" value="1"/>
</dbReference>
<dbReference type="SUPFAM" id="SSF52821">
    <property type="entry name" value="Rhodanese/Cell cycle control phosphatase"/>
    <property type="match status" value="1"/>
</dbReference>
<dbReference type="InterPro" id="IPR036026">
    <property type="entry name" value="Seven-hairpin_glycosidases"/>
</dbReference>
<dbReference type="FunFam" id="1.10.8.720:FF:000001">
    <property type="entry name" value="dynein heavy chain 7, axonemal"/>
    <property type="match status" value="1"/>
</dbReference>
<dbReference type="CDD" id="cd00158">
    <property type="entry name" value="RHOD"/>
    <property type="match status" value="1"/>
</dbReference>
<dbReference type="InterPro" id="IPR027417">
    <property type="entry name" value="P-loop_NTPase"/>
</dbReference>
<dbReference type="Gene3D" id="3.40.50.300">
    <property type="entry name" value="P-loop containing nucleotide triphosphate hydrolases"/>
    <property type="match status" value="5"/>
</dbReference>
<feature type="disulfide bond" evidence="19">
    <location>
        <begin position="365"/>
        <end position="402"/>
    </location>
</feature>
<feature type="domain" description="Rhodanese" evidence="23">
    <location>
        <begin position="617"/>
        <end position="711"/>
    </location>
</feature>
<comment type="cofactor">
    <cofactor evidence="18">
        <name>Ca(2+)</name>
        <dbReference type="ChEBI" id="CHEBI:29108"/>
    </cofactor>
</comment>
<feature type="active site" description="Proton donor" evidence="17">
    <location>
        <position position="157"/>
    </location>
</feature>
<evidence type="ECO:0000256" key="20">
    <source>
        <dbReference type="RuleBase" id="RU361193"/>
    </source>
</evidence>
<feature type="region of interest" description="Disordered" evidence="22">
    <location>
        <begin position="939"/>
        <end position="968"/>
    </location>
</feature>
<dbReference type="InterPro" id="IPR036873">
    <property type="entry name" value="Rhodanese-like_dom_sf"/>
</dbReference>
<dbReference type="Gene3D" id="1.20.58.1120">
    <property type="match status" value="1"/>
</dbReference>
<dbReference type="Pfam" id="PF12775">
    <property type="entry name" value="AAA_7"/>
    <property type="match status" value="1"/>
</dbReference>
<evidence type="ECO:0000256" key="22">
    <source>
        <dbReference type="SAM" id="MobiDB-lite"/>
    </source>
</evidence>
<feature type="binding site" evidence="18">
    <location>
        <position position="529"/>
    </location>
    <ligand>
        <name>Ca(2+)</name>
        <dbReference type="ChEBI" id="CHEBI:29108"/>
    </ligand>
</feature>
<dbReference type="FunFam" id="3.40.50.300:FF:001328">
    <property type="entry name" value="Dynein heavy chain 6, axonemal"/>
    <property type="match status" value="1"/>
</dbReference>
<dbReference type="Gene3D" id="1.10.8.720">
    <property type="entry name" value="Region D6 of dynein motor"/>
    <property type="match status" value="1"/>
</dbReference>
<dbReference type="SMART" id="SM00382">
    <property type="entry name" value="AAA"/>
    <property type="match status" value="2"/>
</dbReference>
<dbReference type="GO" id="GO:0005874">
    <property type="term" value="C:microtubule"/>
    <property type="evidence" value="ECO:0007669"/>
    <property type="project" value="UniProtKB-KW"/>
</dbReference>
<dbReference type="InterPro" id="IPR043157">
    <property type="entry name" value="Dynein_AAA1S"/>
</dbReference>
<comment type="caution">
    <text evidence="24">The sequence shown here is derived from an EMBL/GenBank/DDBJ whole genome shotgun (WGS) entry which is preliminary data.</text>
</comment>
<dbReference type="PRINTS" id="PR00747">
    <property type="entry name" value="GLYHDRLASE47"/>
</dbReference>
<feature type="compositionally biased region" description="Polar residues" evidence="22">
    <location>
        <begin position="1646"/>
        <end position="1657"/>
    </location>
</feature>
<dbReference type="GO" id="GO:0005975">
    <property type="term" value="P:carbohydrate metabolic process"/>
    <property type="evidence" value="ECO:0007669"/>
    <property type="project" value="InterPro"/>
</dbReference>
<dbReference type="Pfam" id="PF22597">
    <property type="entry name" value="DYN_lid"/>
    <property type="match status" value="1"/>
</dbReference>
<dbReference type="CDD" id="cd00009">
    <property type="entry name" value="AAA"/>
    <property type="match status" value="1"/>
</dbReference>
<feature type="active site" description="Proton donor" evidence="17">
    <location>
        <position position="416"/>
    </location>
</feature>
<keyword evidence="16" id="KW-0966">Cell projection</keyword>
<dbReference type="InterPro" id="IPR042228">
    <property type="entry name" value="Dynein_linker_3"/>
</dbReference>
<evidence type="ECO:0000256" key="17">
    <source>
        <dbReference type="PIRSR" id="PIRSR601382-1"/>
    </source>
</evidence>
<evidence type="ECO:0000256" key="16">
    <source>
        <dbReference type="ARBA" id="ARBA00023273"/>
    </source>
</evidence>
<dbReference type="InterPro" id="IPR004273">
    <property type="entry name" value="Dynein_heavy_D6_P-loop"/>
</dbReference>
<dbReference type="GO" id="GO:0005524">
    <property type="term" value="F:ATP binding"/>
    <property type="evidence" value="ECO:0007669"/>
    <property type="project" value="UniProtKB-KW"/>
</dbReference>
<dbReference type="Gene3D" id="1.10.8.1220">
    <property type="match status" value="1"/>
</dbReference>
<dbReference type="GO" id="GO:0005858">
    <property type="term" value="C:axonemal dynein complex"/>
    <property type="evidence" value="ECO:0007669"/>
    <property type="project" value="UniProtKB-ARBA"/>
</dbReference>
<dbReference type="EC" id="3.2.1.-" evidence="20"/>
<evidence type="ECO:0000256" key="12">
    <source>
        <dbReference type="ARBA" id="ARBA00023054"/>
    </source>
</evidence>
<dbReference type="FunFam" id="1.20.1270.280:FF:000001">
    <property type="entry name" value="dynein heavy chain 7, axonemal"/>
    <property type="match status" value="1"/>
</dbReference>
<dbReference type="InterPro" id="IPR001382">
    <property type="entry name" value="Glyco_hydro_47"/>
</dbReference>
<dbReference type="FunFam" id="1.10.287.2620:FF:000002">
    <property type="entry name" value="Dynein heavy chain 2, axonemal"/>
    <property type="match status" value="1"/>
</dbReference>
<dbReference type="Gene3D" id="1.10.287.2620">
    <property type="match status" value="1"/>
</dbReference>
<proteinExistence type="inferred from homology"/>
<dbReference type="GO" id="GO:0051959">
    <property type="term" value="F:dynein light intermediate chain binding"/>
    <property type="evidence" value="ECO:0007669"/>
    <property type="project" value="InterPro"/>
</dbReference>
<dbReference type="EMBL" id="BEYU01000020">
    <property type="protein sequence ID" value="GBG26414.1"/>
    <property type="molecule type" value="Genomic_DNA"/>
</dbReference>
<dbReference type="FunFam" id="3.40.50.300:FF:002141">
    <property type="entry name" value="Dynein heavy chain"/>
    <property type="match status" value="1"/>
</dbReference>
<dbReference type="Gene3D" id="1.20.140.100">
    <property type="entry name" value="Dynein heavy chain, N-terminal domain 2"/>
    <property type="match status" value="1"/>
</dbReference>
<dbReference type="FunFam" id="3.40.50.300:FF:000362">
    <property type="entry name" value="Dynein, axonemal, heavy chain 6"/>
    <property type="match status" value="1"/>
</dbReference>
<dbReference type="Gene3D" id="6.10.140.1060">
    <property type="match status" value="1"/>
</dbReference>
<dbReference type="FunFam" id="1.10.8.710:FF:000004">
    <property type="entry name" value="Dynein axonemal heavy chain 6"/>
    <property type="match status" value="1"/>
</dbReference>
<feature type="region of interest" description="Disordered" evidence="22">
    <location>
        <begin position="1646"/>
        <end position="1676"/>
    </location>
</feature>
<dbReference type="PANTHER" id="PTHR22878">
    <property type="entry name" value="DYNEIN HEAVY CHAIN 6, AXONEMAL-LIKE-RELATED"/>
    <property type="match status" value="1"/>
</dbReference>
<evidence type="ECO:0000256" key="18">
    <source>
        <dbReference type="PIRSR" id="PIRSR601382-2"/>
    </source>
</evidence>
<evidence type="ECO:0000256" key="2">
    <source>
        <dbReference type="ARBA" id="ARBA00004430"/>
    </source>
</evidence>
<dbReference type="InterPro" id="IPR003593">
    <property type="entry name" value="AAA+_ATPase"/>
</dbReference>
<evidence type="ECO:0000256" key="6">
    <source>
        <dbReference type="ARBA" id="ARBA00022701"/>
    </source>
</evidence>
<keyword evidence="9" id="KW-0067">ATP-binding</keyword>
<keyword evidence="13" id="KW-0969">Cilium</keyword>
<evidence type="ECO:0000256" key="3">
    <source>
        <dbReference type="ARBA" id="ARBA00007658"/>
    </source>
</evidence>
<dbReference type="InterPro" id="IPR035699">
    <property type="entry name" value="AAA_6"/>
</dbReference>
<dbReference type="Pfam" id="PF00581">
    <property type="entry name" value="Rhodanese"/>
    <property type="match status" value="1"/>
</dbReference>
<dbReference type="InterPro" id="IPR013602">
    <property type="entry name" value="Dynein_heavy_linker"/>
</dbReference>
<keyword evidence="8" id="KW-0547">Nucleotide-binding</keyword>
<dbReference type="InterPro" id="IPR026983">
    <property type="entry name" value="DHC"/>
</dbReference>
<dbReference type="SUPFAM" id="SSF48225">
    <property type="entry name" value="Seven-hairpin glycosidases"/>
    <property type="match status" value="1"/>
</dbReference>
<dbReference type="SUPFAM" id="SSF52540">
    <property type="entry name" value="P-loop containing nucleoside triphosphate hydrolases"/>
    <property type="match status" value="4"/>
</dbReference>
<dbReference type="Gene3D" id="1.20.920.30">
    <property type="match status" value="1"/>
</dbReference>
<dbReference type="Gene3D" id="3.10.490.20">
    <property type="match status" value="1"/>
</dbReference>
<comment type="similarity">
    <text evidence="3 20">Belongs to the glycosyl hydrolase 47 family.</text>
</comment>
<keyword evidence="15" id="KW-0206">Cytoskeleton</keyword>
<dbReference type="GO" id="GO:0005509">
    <property type="term" value="F:calcium ion binding"/>
    <property type="evidence" value="ECO:0007669"/>
    <property type="project" value="InterPro"/>
</dbReference>
<comment type="subcellular location">
    <subcellularLocation>
        <location evidence="1">Cell projection</location>
        <location evidence="1">Cilium</location>
        <location evidence="1">Flagellum</location>
    </subcellularLocation>
    <subcellularLocation>
        <location evidence="2">Cytoplasm</location>
        <location evidence="2">Cytoskeleton</location>
        <location evidence="2">Cilium axoneme</location>
    </subcellularLocation>
</comment>
<dbReference type="InterPro" id="IPR043160">
    <property type="entry name" value="Dynein_C_barrel"/>
</dbReference>
<sequence length="5305" mass="593328">MASSSSVPWTMAADCANDLIAPSLQAPFSRRGSFRSNSLDFSANAADGDDDAVGEAAPVTEPHLDAEAEALARSRQTAVRDAFLHAWRGYKTYAWGKDSLHPKTKRGSDDFLGMAISILDSMDTALIMNLDDVFEEQYAWVVQELKFGHQEDINVFETTIRVVGGLLSAYALSGRTALLDLADDLGQRLLPAFDSKTGIPYGTLGLKTGKKYNPSWVSQASSVAEAGTLQMEFRYLAKLTGKREYRNKVDRVLHFFEKQMRTGSSSDVYDGLFPMYVHPETGRATGEPIITFGARGDSLYEYFLKSYLQSDRSEQWLLQMYETSMTGMTNHLLHQTSGPERYTYLAELNMKKPYDPIKKMDHLVCFVPGMLALGSVRGAGSKVAHDRARSHLAIAERLMRTCYSMYSTTATGLAPEIAHMDQPSSPELMPKNGAKHSLLRPETVESLFILWRVTKKQRYRDWGWEIFRAIENHARVSSGGYSGIADVTQVPPKLNDKMDSFFLAETLKYLYLLYAPDDLVPLDKYVFSTEAHPLPNSKDGPTAKTRTAREQRVTMQALMNFANKVATGTLFDATPQSDEERRAAITKMFAAYKAKSFPGVRDADPKQVNEALSKEQDEGKPVLVDCRPKGEQVSSVPGSLREDELDRLLSEPADVNLNAKGSNCEIILYCTVGYRSGVKASKLQKEYPDRKFSNLSGGILLWAHDVGKVVSAEGKDTKTVHVFGKAWDLLPQGWTSVIGDPGKLQVLTGPELNVTTSDPMATEANAPAAQETGILEGEASEDAFRKVWNGMCNWMLAVCRERSSFIIPDVGVVQFRKYKLGAVVPSFIMASQYAEVNGLRIIAKLPREEESVNALRIDFRAVNWLNDDTYKDCVDTMRFVLRGVFRGFGELASKNPSQVFALDIGCGKLVAFDRQIRLQFSPGGGLPGSSAVLGKLHEPRPPSATENPGGVEARKVASPRAARISSQKRTIGRHDSVSCVWFPDGSCKDLALDSQSVVRLEKRQATVRRMSLGSADSFSGLNSEYTSSPSWRGSSKRLLTAQYASMSAQRSPRARTEETSLRFMRREKSLRRLAGDIRGEQAHPSLLNQHARTLAAVHVSQDESDRKLPDRIGTYYSPEARVLALERLASRSAAKASSRHQRQGTTDSSPTCDMFSGHRKAPTQDREDFLAAVTLDVRRAQALGQVDRDPLDMPNYSPRAVPERREPFDVDSIARDAHSAAQRRNLRRFGKGMTFVATESLQAQQAAVRATYLPAVDQATSPEVNSPQQAPFASRSGTSSRTFLGTEEDIAQQYVWYVRHGVDDKTLAPIRREWLQRVSDLLPAPRITHENASSLVQTFQTLVATLTKNVEYDYQCAVRRAILDYILRDAQQRSRLGIPYIPSSCQRRDPVHFHADAPRYWRETFQGTREHIRRYLTLVNPLIRQVLHLWQDYAHLSLVNLPSTDDEALRCSWKPPTLEVFVEAQVEHAQTVRDIFLHQWHPEVVRIFTEAAKGDAPPLDTLGVRLCEMSQNDLQSLFESAATLMARQLRGLVLDSLQRLLSFFLRLGRGGPDKASKPHPYKSELTATLRSAFYNKLVVTRVDSGADSTTQPRAVCLEVDLEKIVNGLSHVIDTISTCLNRVVRIERKGIGLNLEFLDEIDESMPLVNTTEDPSTGRNAGRGQPNGTNEGKGAEGGLATALAQQSTYVMDISPSEDSVSRFRQRIEDILIASNASCQTAIAMYVPFEPIFNAWDALNSKLRPSTRLQELQDELDALAQMQMRVCAETKETAVLGAQTIDCQDLNSQILAEIEAQRQHLLRFAVQDNIRRNLDVCKAFSESAERLAKVPADSHALIDAEEYLRGFQSKGLDALLADVADVKHRLDFIFRNQMQVEADLLRPLGITYSWVHKVDHLVEDAAAMLRREREQLEGQFQLDRDRFIQELSSISKSVAKLKDQGDMRHAKAQLRATEEARALVEGAKRRADLLHDEEDRLGLTSTEFKALTLVDEALKPFETFWSLANRFQTQFQRWNHGVVFTLDGEHVEREVGEMFRAAHQLAESLKDEAPAVASCADAIKAKLNEFRDDIPLLSIISNDGLRERHWTQISDLLGFPIVPDDNMTLSRLIELQVGEHVEALEAISEGASKEHAIENAHTKMMAEWAPLEYATQSYKDTGTFILQGGNLDELQTLLDDHLVKTQTMRGSPYCKFMEEKMAEWEHFLVYTRDLIDAWIKVQTAWLYLDPIFASEDIMRQMPNEGQTFQQVSKMWRDIMDLVHSAPKVTFIAKVDHLLEQFHEIDEMLEQINKGLSSYLETKRLYFSRFFFLSNDELLEILAETKDPTRVQPFLKKCFEGIKSLRFRSDDQGRPTISHMISSEGESVQLTQEIAPHEANGAVEVWLLQLEEEMCRTVKHFVREAIADYPTKSRGRWILDWAGQVVLAVGSAFWTQEVETELRGTSGGGLAAYESQLSDQLSSLVTLVRGELSKLERATLSALAVIDVHARDVVRLLAEASVSSVQDFDWTSQLRYYWENETLAVKIITSSLEYGYEYLGNSSRLVITPLTDRCYRTLMGALHLQYGGAPEGPAGTGKTETVKDLAKALARQCVVFNCSDGLDYLAMAKFFKGLASSGAWACFDEFNRIELEVLSVIAQQISSIQGAIARRAQVFEFEGTEINLRWTANVFITMNPGYAGRSELPDNLKALFRTVAMMVPDYAMIAEIILFSYGYADSRNLANKIVTTYKLCSEQLSSQDHYDYGMRAVISVLKAAGALKRQFPDEDESIIVLRSICDVNLAKFISQDLPLFKGIISDLFPGVVLPDPDYVHLTAAAEEACAAADLGIEPVPVFMEKVIQLYEMLVVRHGLMIVGGPLAGKTMSWKVLSRALTTLCERQQMPCKLADHELATDVFQINPKAVTMQQLYGCFDMVSHEWSDGVLAKTFRDACKATDNRRKWILFDGPVDAVWIENLNTVLDDNKKLCLMSGEIIAMSDYMNMVFEPIDLAVASPATVSRCGMVYMEPEKLGWRPMADAWLRRLREKVGDEGCETLREIFDWLVAPSLYFYRKNVTELAPTSDLMLVRSMTQLIDTLVYDVQTTPVPADCLEPLTVFALVWSVGGTANNAGRESFDAFFRSLTSGSSSGAGTGGAHGKESRALTQTLPKEGLVYDYFVQVDESRGVCDWKPWTSTLAQEPDFAKDAVYASIIVPTKDTARYTYLLRLAVQESRPLLFVGPTGTGKSAYTSQYLLNDLDPEAYQILMLGFSAQTSVTQVQGIIDASLDRRRKGVFGPSLGRKCVIFLDDVNMPQPETYGAQPPLELLRQGMKYGGWYDFKDLSFRHMVDCFYVAAMGPPGGGRNHVSPRFLRHFHMVGVTEFDEASMSRIFSSLMRWNMKCHGCSGIGILRAGQGAVDATMEVYRRSVQELLPTPSRSHYLFNLRDVSRVIQGMTQFVLSDASTPEDIARLWAHETLRVFGDRLVDGVDRDKLVGEMMSPAMKSHFGKDFAESFSHLADESTGMVSASGSFRESAANWTTARRVLFGSLKSSAYEQVVDLDDLRALCEAKLEEYNTISPKPMDLVMFLYAIEHTVRICRVIGTPGGNALLVGVGGSGRQSLTRLAASMRGYQVFQIELSRNYGVTDWHADLRRVLALAGGRGEDTVFLLSDAQIKEESFVEDINSLLNSGEVPNMLAADEKAELCELARAAAKQERRSVETPEALYAFVVERVRSRLHLVLAFSPIGEAFRARIRRFPSLVNCCVIDWFSEWPQDALTSVAERFLDDLDPGADEMLKATCVALCKKFHVSTAKYAKRFMQELRRPYYVTPTSYLELINAFKTMLSVKRSEVEQTLRRYEVGLEKLQFTEDSVQGMQKELQDLQPVLVRTTRQTEEMMAAVEKEQTEADKIATVVKSEEAIANEKAQSAKGIKEECEADLAKAMPVLESAIAALNTLSKSDITEVKSMKSPPDGVKLVMEALCIMMNVKPIKAKDPNDASKKINDYWEPAKKTLLSDPKLLKTLIDYDKDNIDPKVVQKATTYVENPDFDPEKIKKASRAAYGLCCWIRAMVQYDSVAKVVAPKRAALAEAEQEFELVMAGLREKQAELSKIESRVAGLARQLEECKERKRDLEQQVSDCTAKLDRAEKLISGLGGEKARWGEEAVRLRGLLGNLIGNVLVCSGMIAYLGPFTVTFRREITAAWITEAIAMHIPCSSAEEMNLVQTLGDKVKIRAWTIQGLPVDEYSIENGIMLSNSRRWPLMIDPQGQANKWVRNMEAEHELKVCKLSDANYLRTMENAVQFGHPVLLENIEESLPAALEPLLLKQVFKKGGVPSIRLGDATVEYSERFRFYMTTKLRNPHYLPEISVKVTLLNFMITPVGLEDQMLGIVVARERPDLEREKSQLIIETSKNQEMLRDIEDKILKVMSSSEGNILDDASAIEVLSKSQTVAKEISVKQEVANKTSAQIDAARQHYVPIARRAATMFFCCSDLAFVDPMYQYSLTWFVDLYEASIEKSEPQELVSRRLEVLETHFTDSLYRNICRSLFERDKLLFSFLLCMRLHADAVPPSLFRFLVSGPVRAGNEPPENPCAQWLPDTAWSAFDLLCEAMEDAGGDDALRSSLSGQDQAVWEAFYQSPQPEVKPALPTPWEEDGLLKLCVLRSLRPDRVVPAVRDYVAKTMGPRFVEPPRFDLEACWQDSRPHTPLVFVLSPGSDPMAALSKLADQRGVPLASLSLGQGQGVIAERMIDRGVVKGSWVVLQNCHLYPSWMPTLEQIVERLGHTYSKAGVGIGGGEAERPSEDFRLWLTSYPSEKMPVAILQSGVKMTNEPPKGLRSNLVRSYFTDPISDPEFFETCVSSRAREFKRLVFGLCFFHAVVQERRSFGPLGWNVPYGFNEDDLRISVRHLRMFVEGDEEDGSNSNDGLPFKALVYTIGACNYGGRVTDDQDRRLLDALLKAYMNPDLAETDNYAVSPCGLYKVPSPTSHAAYVEILRDLPAEAEPQVFGLHANADITRAQQETLELFRAVQATQPRSQADGGGDGASAEHVVEEMAESILEKLPARFDVEAARVRFPVLYEESMNTVLTQELVRYNVLTDAIRESLLDLIKATQGLVVMSAELENIFYALLDGIVPQLWMSRSYPSLRGLTGYIGDLVDRLAFFQRWVDEGTPTVFWISGIFFTQSFNTAILQNFARRHQLPIDTIDFSFVIDADASLASEKGDGALVNGMYLQGGIWDAETHAIAECRPKELYSVAPTIHLLPAVTMGSKSEEGDLSEEAKVSKYACPLYRTPDRRGVLATTGRSSNFVMMVDLPCAPGTSPHHWIIRSVALLLEPPR</sequence>
<dbReference type="InterPro" id="IPR035706">
    <property type="entry name" value="AAA_9"/>
</dbReference>
<comment type="similarity">
    <text evidence="4">Belongs to the dynein heavy chain family.</text>
</comment>
<keyword evidence="5" id="KW-0963">Cytoplasm</keyword>
<keyword evidence="20" id="KW-0326">Glycosidase</keyword>
<evidence type="ECO:0000256" key="7">
    <source>
        <dbReference type="ARBA" id="ARBA00022737"/>
    </source>
</evidence>
<dbReference type="Pfam" id="PF12781">
    <property type="entry name" value="AAA_9"/>
    <property type="match status" value="1"/>
</dbReference>
<dbReference type="Pfam" id="PF12777">
    <property type="entry name" value="MT"/>
    <property type="match status" value="1"/>
</dbReference>
<dbReference type="Gene3D" id="1.20.1270.280">
    <property type="match status" value="1"/>
</dbReference>
<evidence type="ECO:0000259" key="23">
    <source>
        <dbReference type="PROSITE" id="PS50206"/>
    </source>
</evidence>
<evidence type="ECO:0000256" key="13">
    <source>
        <dbReference type="ARBA" id="ARBA00023069"/>
    </source>
</evidence>
<dbReference type="InterPro" id="IPR012341">
    <property type="entry name" value="6hp_glycosidase-like_sf"/>
</dbReference>
<protein>
    <recommendedName>
        <fullName evidence="20">alpha-1,2-Mannosidase</fullName>
        <ecNumber evidence="20">3.2.1.-</ecNumber>
    </recommendedName>
</protein>
<dbReference type="InterPro" id="IPR041466">
    <property type="entry name" value="Dynein_AAA5_ext"/>
</dbReference>
<dbReference type="Pfam" id="PF08393">
    <property type="entry name" value="DHC_N2"/>
    <property type="match status" value="1"/>
</dbReference>
<evidence type="ECO:0000256" key="14">
    <source>
        <dbReference type="ARBA" id="ARBA00023175"/>
    </source>
</evidence>
<feature type="active site" evidence="17">
    <location>
        <position position="442"/>
    </location>
</feature>
<name>A0A2R5GF02_9STRA</name>
<feature type="region of interest" description="Disordered" evidence="22">
    <location>
        <begin position="1261"/>
        <end position="1280"/>
    </location>
</feature>
<dbReference type="Proteomes" id="UP000241890">
    <property type="component" value="Unassembled WGS sequence"/>
</dbReference>
<reference evidence="24 25" key="1">
    <citation type="submission" date="2017-12" db="EMBL/GenBank/DDBJ databases">
        <title>Sequencing, de novo assembly and annotation of complete genome of a new Thraustochytrid species, strain FCC1311.</title>
        <authorList>
            <person name="Sedici K."/>
            <person name="Godart F."/>
            <person name="Aiese Cigliano R."/>
            <person name="Sanseverino W."/>
            <person name="Barakat M."/>
            <person name="Ortet P."/>
            <person name="Marechal E."/>
            <person name="Cagnac O."/>
            <person name="Amato A."/>
        </authorList>
    </citation>
    <scope>NUCLEOTIDE SEQUENCE [LARGE SCALE GENOMIC DNA]</scope>
</reference>
<dbReference type="GO" id="GO:0004571">
    <property type="term" value="F:mannosyl-oligosaccharide 1,2-alpha-mannosidase activity"/>
    <property type="evidence" value="ECO:0007669"/>
    <property type="project" value="InterPro"/>
</dbReference>
<accession>A0A2R5GF02</accession>
<dbReference type="InterPro" id="IPR024317">
    <property type="entry name" value="Dynein_heavy_chain_D4_dom"/>
</dbReference>
<keyword evidence="20" id="KW-0378">Hydrolase</keyword>
<dbReference type="FunFam" id="1.20.58.1120:FF:000005">
    <property type="entry name" value="Dynein, axonemal, heavy chain 12"/>
    <property type="match status" value="1"/>
</dbReference>
<dbReference type="InterPro" id="IPR041228">
    <property type="entry name" value="Dynein_C"/>
</dbReference>
<dbReference type="InterPro" id="IPR024743">
    <property type="entry name" value="Dynein_HC_stalk"/>
</dbReference>
<keyword evidence="18" id="KW-0106">Calcium</keyword>
<evidence type="ECO:0000256" key="21">
    <source>
        <dbReference type="SAM" id="Coils"/>
    </source>
</evidence>
<dbReference type="FunFam" id="1.20.920.20:FF:000006">
    <property type="entry name" value="Dynein, axonemal, heavy chain 6"/>
    <property type="match status" value="1"/>
</dbReference>
<dbReference type="Pfam" id="PF18199">
    <property type="entry name" value="Dynein_C"/>
    <property type="match status" value="1"/>
</dbReference>
<keyword evidence="14" id="KW-0505">Motor protein</keyword>
<keyword evidence="7" id="KW-0677">Repeat</keyword>
<dbReference type="OrthoDB" id="8118055at2759"/>
<organism evidence="24 25">
    <name type="scientific">Hondaea fermentalgiana</name>
    <dbReference type="NCBI Taxonomy" id="2315210"/>
    <lineage>
        <taxon>Eukaryota</taxon>
        <taxon>Sar</taxon>
        <taxon>Stramenopiles</taxon>
        <taxon>Bigyra</taxon>
        <taxon>Labyrinthulomycetes</taxon>
        <taxon>Thraustochytrida</taxon>
        <taxon>Thraustochytriidae</taxon>
        <taxon>Hondaea</taxon>
    </lineage>
</organism>
<evidence type="ECO:0000256" key="11">
    <source>
        <dbReference type="ARBA" id="ARBA00023017"/>
    </source>
</evidence>
<dbReference type="Gene3D" id="1.20.920.20">
    <property type="match status" value="1"/>
</dbReference>
<dbReference type="Pfam" id="PF17852">
    <property type="entry name" value="Dynein_AAA_lid"/>
    <property type="match status" value="1"/>
</dbReference>
<evidence type="ECO:0000256" key="19">
    <source>
        <dbReference type="PIRSR" id="PIRSR601382-3"/>
    </source>
</evidence>
<dbReference type="InterPro" id="IPR042219">
    <property type="entry name" value="AAA_lid_11_sf"/>
</dbReference>
<evidence type="ECO:0000256" key="5">
    <source>
        <dbReference type="ARBA" id="ARBA00022490"/>
    </source>
</evidence>
<keyword evidence="18" id="KW-0479">Metal-binding</keyword>
<dbReference type="GO" id="GO:0003341">
    <property type="term" value="P:cilium movement"/>
    <property type="evidence" value="ECO:0007669"/>
    <property type="project" value="UniProtKB-ARBA"/>
</dbReference>
<evidence type="ECO:0000256" key="4">
    <source>
        <dbReference type="ARBA" id="ARBA00008887"/>
    </source>
</evidence>
<dbReference type="PANTHER" id="PTHR22878:SF70">
    <property type="entry name" value="DYNEIN HEAVY CHAIN 2, AXONEMAL"/>
    <property type="match status" value="1"/>
</dbReference>
<dbReference type="Gene3D" id="1.50.10.10">
    <property type="match status" value="1"/>
</dbReference>
<dbReference type="FunFam" id="3.40.50.300:FF:000044">
    <property type="entry name" value="Dynein heavy chain 5, axonemal"/>
    <property type="match status" value="1"/>
</dbReference>
<evidence type="ECO:0000256" key="10">
    <source>
        <dbReference type="ARBA" id="ARBA00022846"/>
    </source>
</evidence>
<dbReference type="Gene3D" id="1.10.8.710">
    <property type="match status" value="1"/>
</dbReference>
<evidence type="ECO:0000256" key="8">
    <source>
        <dbReference type="ARBA" id="ARBA00022741"/>
    </source>
</evidence>
<dbReference type="FunFam" id="3.20.180.20:FF:000003">
    <property type="entry name" value="Dynein heavy chain 12, axonemal"/>
    <property type="match status" value="1"/>
</dbReference>
<dbReference type="FunFam" id="1.20.920.30:FF:000002">
    <property type="entry name" value="Dynein axonemal heavy chain 3"/>
    <property type="match status" value="1"/>
</dbReference>
<dbReference type="GO" id="GO:0031514">
    <property type="term" value="C:motile cilium"/>
    <property type="evidence" value="ECO:0007669"/>
    <property type="project" value="UniProtKB-SubCell"/>
</dbReference>
<gene>
    <name evidence="24" type="ORF">FCC1311_026352</name>
</gene>
<keyword evidence="11" id="KW-0243">Dynein</keyword>
<keyword evidence="19" id="KW-1015">Disulfide bond</keyword>
<dbReference type="FunFam" id="3.40.50.300:FF:000223">
    <property type="entry name" value="Dynein heavy chain 3, axonemal"/>
    <property type="match status" value="1"/>
</dbReference>
<evidence type="ECO:0000256" key="9">
    <source>
        <dbReference type="ARBA" id="ARBA00022840"/>
    </source>
</evidence>
<dbReference type="Pfam" id="PF12774">
    <property type="entry name" value="AAA_6"/>
    <property type="match status" value="1"/>
</dbReference>
<dbReference type="Pfam" id="PF12780">
    <property type="entry name" value="AAA_8"/>
    <property type="match status" value="1"/>
</dbReference>
<dbReference type="InParanoid" id="A0A2R5GF02"/>
<keyword evidence="10" id="KW-0282">Flagellum</keyword>
<dbReference type="GO" id="GO:0016020">
    <property type="term" value="C:membrane"/>
    <property type="evidence" value="ECO:0007669"/>
    <property type="project" value="InterPro"/>
</dbReference>
<dbReference type="PROSITE" id="PS50206">
    <property type="entry name" value="RHODANESE_3"/>
    <property type="match status" value="1"/>
</dbReference>
<dbReference type="InterPro" id="IPR054354">
    <property type="entry name" value="DYNC2H1-like_lid"/>
</dbReference>
<feature type="coiled-coil region" evidence="21">
    <location>
        <begin position="4056"/>
        <end position="4118"/>
    </location>
</feature>
<dbReference type="Pfam" id="PF18198">
    <property type="entry name" value="AAA_lid_11"/>
    <property type="match status" value="1"/>
</dbReference>
<dbReference type="InterPro" id="IPR001763">
    <property type="entry name" value="Rhodanese-like_dom"/>
</dbReference>
<dbReference type="FunFam" id="3.10.490.20:FF:000009">
    <property type="entry name" value="Dynein heavy chain 4"/>
    <property type="match status" value="1"/>
</dbReference>
<dbReference type="FunFam" id="1.10.8.1220:FF:000001">
    <property type="entry name" value="Dynein axonemal heavy chain 5"/>
    <property type="match status" value="1"/>
</dbReference>
<dbReference type="Gene3D" id="1.10.472.130">
    <property type="match status" value="1"/>
</dbReference>
<dbReference type="Pfam" id="PF03028">
    <property type="entry name" value="Dynein_heavy"/>
    <property type="match status" value="1"/>
</dbReference>
<feature type="region of interest" description="Disordered" evidence="22">
    <location>
        <begin position="1133"/>
        <end position="1164"/>
    </location>
</feature>
<keyword evidence="12 21" id="KW-0175">Coiled coil</keyword>
<dbReference type="FunFam" id="1.20.140.100:FF:000004">
    <property type="entry name" value="Dynein axonemal heavy chain 6"/>
    <property type="match status" value="1"/>
</dbReference>
<dbReference type="GO" id="GO:0045505">
    <property type="term" value="F:dynein intermediate chain binding"/>
    <property type="evidence" value="ECO:0007669"/>
    <property type="project" value="InterPro"/>
</dbReference>
<dbReference type="InterPro" id="IPR042222">
    <property type="entry name" value="Dynein_2_N"/>
</dbReference>
<dbReference type="InterPro" id="IPR041658">
    <property type="entry name" value="AAA_lid_11"/>
</dbReference>
<keyword evidence="25" id="KW-1185">Reference proteome</keyword>
<keyword evidence="6" id="KW-0493">Microtubule</keyword>